<evidence type="ECO:0000256" key="9">
    <source>
        <dbReference type="RuleBase" id="RU004474"/>
    </source>
</evidence>
<comment type="catalytic activity">
    <reaction evidence="8">
        <text>(6S)-5,6,7,8-tetrahydrofolate + NADP(+) = 7,8-dihydrofolate + NADPH + H(+)</text>
        <dbReference type="Rhea" id="RHEA:15009"/>
        <dbReference type="ChEBI" id="CHEBI:15378"/>
        <dbReference type="ChEBI" id="CHEBI:57451"/>
        <dbReference type="ChEBI" id="CHEBI:57453"/>
        <dbReference type="ChEBI" id="CHEBI:57783"/>
        <dbReference type="ChEBI" id="CHEBI:58349"/>
        <dbReference type="EC" id="1.5.1.3"/>
    </reaction>
</comment>
<evidence type="ECO:0000313" key="13">
    <source>
        <dbReference type="Proteomes" id="UP000016412"/>
    </source>
</evidence>
<dbReference type="GO" id="GO:0006730">
    <property type="term" value="P:one-carbon metabolic process"/>
    <property type="evidence" value="ECO:0007669"/>
    <property type="project" value="UniProtKB-KW"/>
</dbReference>
<feature type="domain" description="DHFR" evidence="10">
    <location>
        <begin position="1"/>
        <end position="168"/>
    </location>
</feature>
<comment type="caution">
    <text evidence="11">The sequence shown here is derived from an EMBL/GenBank/DDBJ whole genome shotgun (WGS) entry which is preliminary data.</text>
</comment>
<evidence type="ECO:0000313" key="14">
    <source>
        <dbReference type="Proteomes" id="UP000016646"/>
    </source>
</evidence>
<sequence>MIALIAAYAKNRAIGKDGKLPWKLTNELHHFRDVTAGNIVIMGRKTFESIGKPLTKRTTIVLSKSKRFSEKQPADAKLYGARNMQEALSLAETLAVKSDPPADIFFAGGEAVYAEALPLCSALYITEIDAYVDGDAFFPEFDEALFDKKIIKKITGDTLPCTYILYTKKRAIDFSA</sequence>
<dbReference type="AlphaFoldDB" id="U1GTD3"/>
<accession>U1GTD3</accession>
<dbReference type="PANTHER" id="PTHR48069">
    <property type="entry name" value="DIHYDROFOLATE REDUCTASE"/>
    <property type="match status" value="1"/>
</dbReference>
<protein>
    <recommendedName>
        <fullName evidence="3 8">Dihydrofolate reductase</fullName>
        <ecNumber evidence="3 8">1.5.1.3</ecNumber>
    </recommendedName>
</protein>
<evidence type="ECO:0000256" key="5">
    <source>
        <dbReference type="ARBA" id="ARBA00022857"/>
    </source>
</evidence>
<organism evidence="11 13">
    <name type="scientific">Treponema socranskii subsp. socranskii VPI DR56BR1116 = ATCC 35536</name>
    <dbReference type="NCBI Taxonomy" id="1125725"/>
    <lineage>
        <taxon>Bacteria</taxon>
        <taxon>Pseudomonadati</taxon>
        <taxon>Spirochaetota</taxon>
        <taxon>Spirochaetia</taxon>
        <taxon>Spirochaetales</taxon>
        <taxon>Treponemataceae</taxon>
        <taxon>Treponema</taxon>
    </lineage>
</organism>
<dbReference type="Proteomes" id="UP000016412">
    <property type="component" value="Unassembled WGS sequence"/>
</dbReference>
<dbReference type="SUPFAM" id="SSF53597">
    <property type="entry name" value="Dihydrofolate reductase-like"/>
    <property type="match status" value="1"/>
</dbReference>
<dbReference type="eggNOG" id="COG0262">
    <property type="taxonomic scope" value="Bacteria"/>
</dbReference>
<dbReference type="PIRSF" id="PIRSF000194">
    <property type="entry name" value="DHFR"/>
    <property type="match status" value="1"/>
</dbReference>
<dbReference type="Gene3D" id="3.40.430.10">
    <property type="entry name" value="Dihydrofolate Reductase, subunit A"/>
    <property type="match status" value="1"/>
</dbReference>
<dbReference type="EMBL" id="AVQI01000041">
    <property type="protein sequence ID" value="ERK03225.1"/>
    <property type="molecule type" value="Genomic_DNA"/>
</dbReference>
<comment type="function">
    <text evidence="7 8">Key enzyme in folate metabolism. Catalyzes an essential reaction for de novo glycine and purine synthesis, and for DNA precursor synthesis.</text>
</comment>
<dbReference type="PRINTS" id="PR00070">
    <property type="entry name" value="DHFR"/>
</dbReference>
<dbReference type="OrthoDB" id="9804315at2"/>
<dbReference type="Pfam" id="PF00186">
    <property type="entry name" value="DHFR_1"/>
    <property type="match status" value="1"/>
</dbReference>
<evidence type="ECO:0000256" key="8">
    <source>
        <dbReference type="PIRNR" id="PIRNR000194"/>
    </source>
</evidence>
<dbReference type="RefSeq" id="WP_021329850.1">
    <property type="nucleotide sequence ID" value="NZ_AUZJ01000015.1"/>
</dbReference>
<dbReference type="PANTHER" id="PTHR48069:SF3">
    <property type="entry name" value="DIHYDROFOLATE REDUCTASE"/>
    <property type="match status" value="1"/>
</dbReference>
<reference evidence="13 14" key="1">
    <citation type="submission" date="2013-08" db="EMBL/GenBank/DDBJ databases">
        <authorList>
            <person name="Durkin A.S."/>
            <person name="Haft D.R."/>
            <person name="McCorrison J."/>
            <person name="Torralba M."/>
            <person name="Gillis M."/>
            <person name="Haft D.H."/>
            <person name="Methe B."/>
            <person name="Sutton G."/>
            <person name="Nelson K.E."/>
        </authorList>
    </citation>
    <scope>NUCLEOTIDE SEQUENCE [LARGE SCALE GENOMIC DNA]</scope>
    <source>
        <strain evidence="12 14">ATCC 35536</strain>
        <strain evidence="11 13">VPI DR56BR1116</strain>
    </source>
</reference>
<evidence type="ECO:0000313" key="12">
    <source>
        <dbReference type="EMBL" id="ERK03225.1"/>
    </source>
</evidence>
<dbReference type="InterPro" id="IPR024072">
    <property type="entry name" value="DHFR-like_dom_sf"/>
</dbReference>
<dbReference type="PROSITE" id="PS51330">
    <property type="entry name" value="DHFR_2"/>
    <property type="match status" value="1"/>
</dbReference>
<dbReference type="PATRIC" id="fig|1125725.3.peg.806"/>
<dbReference type="GO" id="GO:0004146">
    <property type="term" value="F:dihydrofolate reductase activity"/>
    <property type="evidence" value="ECO:0007669"/>
    <property type="project" value="UniProtKB-EC"/>
</dbReference>
<dbReference type="GO" id="GO:0050661">
    <property type="term" value="F:NADP binding"/>
    <property type="evidence" value="ECO:0007669"/>
    <property type="project" value="InterPro"/>
</dbReference>
<evidence type="ECO:0000256" key="7">
    <source>
        <dbReference type="ARBA" id="ARBA00025067"/>
    </source>
</evidence>
<dbReference type="Proteomes" id="UP000016646">
    <property type="component" value="Unassembled WGS sequence"/>
</dbReference>
<dbReference type="GO" id="GO:0046654">
    <property type="term" value="P:tetrahydrofolate biosynthetic process"/>
    <property type="evidence" value="ECO:0007669"/>
    <property type="project" value="UniProtKB-UniPathway"/>
</dbReference>
<keyword evidence="6 8" id="KW-0560">Oxidoreductase</keyword>
<evidence type="ECO:0000256" key="4">
    <source>
        <dbReference type="ARBA" id="ARBA00022563"/>
    </source>
</evidence>
<dbReference type="STRING" id="1125725.HMPREF1325_0191"/>
<dbReference type="InterPro" id="IPR012259">
    <property type="entry name" value="DHFR"/>
</dbReference>
<evidence type="ECO:0000313" key="11">
    <source>
        <dbReference type="EMBL" id="ERF61195.1"/>
    </source>
</evidence>
<keyword evidence="5 8" id="KW-0521">NADP</keyword>
<name>U1GTD3_TRESO</name>
<evidence type="ECO:0000256" key="3">
    <source>
        <dbReference type="ARBA" id="ARBA00012856"/>
    </source>
</evidence>
<dbReference type="EC" id="1.5.1.3" evidence="3 8"/>
<dbReference type="InterPro" id="IPR017925">
    <property type="entry name" value="DHFR_CS"/>
</dbReference>
<dbReference type="CDD" id="cd00209">
    <property type="entry name" value="DHFR"/>
    <property type="match status" value="1"/>
</dbReference>
<evidence type="ECO:0000256" key="6">
    <source>
        <dbReference type="ARBA" id="ARBA00023002"/>
    </source>
</evidence>
<dbReference type="GO" id="GO:0046452">
    <property type="term" value="P:dihydrofolate metabolic process"/>
    <property type="evidence" value="ECO:0007669"/>
    <property type="project" value="TreeGrafter"/>
</dbReference>
<evidence type="ECO:0000259" key="10">
    <source>
        <dbReference type="PROSITE" id="PS51330"/>
    </source>
</evidence>
<dbReference type="InterPro" id="IPR001796">
    <property type="entry name" value="DHFR_dom"/>
</dbReference>
<comment type="similarity">
    <text evidence="2 8 9">Belongs to the dihydrofolate reductase family.</text>
</comment>
<evidence type="ECO:0000256" key="1">
    <source>
        <dbReference type="ARBA" id="ARBA00004903"/>
    </source>
</evidence>
<keyword evidence="14" id="KW-1185">Reference proteome</keyword>
<dbReference type="EMBL" id="AUZJ01000015">
    <property type="protein sequence ID" value="ERF61195.1"/>
    <property type="molecule type" value="Genomic_DNA"/>
</dbReference>
<proteinExistence type="inferred from homology"/>
<dbReference type="PROSITE" id="PS00075">
    <property type="entry name" value="DHFR_1"/>
    <property type="match status" value="1"/>
</dbReference>
<dbReference type="UniPathway" id="UPA00077">
    <property type="reaction ID" value="UER00158"/>
</dbReference>
<gene>
    <name evidence="11" type="primary">folA</name>
    <name evidence="12" type="ORF">HMPREF0860_2621</name>
    <name evidence="11" type="ORF">HMPREF1325_0191</name>
</gene>
<dbReference type="GO" id="GO:0046655">
    <property type="term" value="P:folic acid metabolic process"/>
    <property type="evidence" value="ECO:0007669"/>
    <property type="project" value="TreeGrafter"/>
</dbReference>
<comment type="pathway">
    <text evidence="1 8">Cofactor biosynthesis; tetrahydrofolate biosynthesis; 5,6,7,8-tetrahydrofolate from 7,8-dihydrofolate: step 1/1.</text>
</comment>
<keyword evidence="4 8" id="KW-0554">One-carbon metabolism</keyword>
<evidence type="ECO:0000256" key="2">
    <source>
        <dbReference type="ARBA" id="ARBA00009539"/>
    </source>
</evidence>